<evidence type="ECO:0000313" key="2">
    <source>
        <dbReference type="EMBL" id="RMZ98633.1"/>
    </source>
</evidence>
<comment type="caution">
    <text evidence="2">The sequence shown here is derived from an EMBL/GenBank/DDBJ whole genome shotgun (WGS) entry which is preliminary data.</text>
</comment>
<evidence type="ECO:0000313" key="3">
    <source>
        <dbReference type="Proteomes" id="UP000276133"/>
    </source>
</evidence>
<keyword evidence="3" id="KW-1185">Reference proteome</keyword>
<accession>A0A3M7PHZ7</accession>
<reference evidence="2 3" key="1">
    <citation type="journal article" date="2018" name="Sci. Rep.">
        <title>Genomic signatures of local adaptation to the degree of environmental predictability in rotifers.</title>
        <authorList>
            <person name="Franch-Gras L."/>
            <person name="Hahn C."/>
            <person name="Garcia-Roger E.M."/>
            <person name="Carmona M.J."/>
            <person name="Serra M."/>
            <person name="Gomez A."/>
        </authorList>
    </citation>
    <scope>NUCLEOTIDE SEQUENCE [LARGE SCALE GENOMIC DNA]</scope>
    <source>
        <strain evidence="2">HYR1</strain>
    </source>
</reference>
<feature type="non-terminal residue" evidence="2">
    <location>
        <position position="1"/>
    </location>
</feature>
<feature type="region of interest" description="Disordered" evidence="1">
    <location>
        <begin position="194"/>
        <end position="218"/>
    </location>
</feature>
<feature type="compositionally biased region" description="Basic and acidic residues" evidence="1">
    <location>
        <begin position="101"/>
        <end position="117"/>
    </location>
</feature>
<feature type="region of interest" description="Disordered" evidence="1">
    <location>
        <begin position="19"/>
        <end position="147"/>
    </location>
</feature>
<protein>
    <submittedName>
        <fullName evidence="2">Uncharacterized protein</fullName>
    </submittedName>
</protein>
<gene>
    <name evidence="2" type="ORF">BpHYR1_040095</name>
</gene>
<dbReference type="Proteomes" id="UP000276133">
    <property type="component" value="Unassembled WGS sequence"/>
</dbReference>
<dbReference type="AlphaFoldDB" id="A0A3M7PHZ7"/>
<feature type="compositionally biased region" description="Basic residues" evidence="1">
    <location>
        <begin position="133"/>
        <end position="142"/>
    </location>
</feature>
<sequence>HAARVLRAHVQLSSDEEVEMDGAVCVPSSDKAPGRDGGPVRHAPSRTDSSLQVRRRQGRRPRDPGPPSAHYGNPALREQMLRGGRRLDTRKGSQHCPQLRDQQRQRRWPDEANPERARRARASPVPHGPQPTHAKRKARQERRRQPASECTILWSAGKPKLGQVSELQRFAAHIQRVPGSGKALCELWNREPLRGSLPRRTSRQAEGRTRRRVEEWHR</sequence>
<proteinExistence type="predicted"/>
<feature type="compositionally biased region" description="Basic and acidic residues" evidence="1">
    <location>
        <begin position="203"/>
        <end position="218"/>
    </location>
</feature>
<organism evidence="2 3">
    <name type="scientific">Brachionus plicatilis</name>
    <name type="common">Marine rotifer</name>
    <name type="synonym">Brachionus muelleri</name>
    <dbReference type="NCBI Taxonomy" id="10195"/>
    <lineage>
        <taxon>Eukaryota</taxon>
        <taxon>Metazoa</taxon>
        <taxon>Spiralia</taxon>
        <taxon>Gnathifera</taxon>
        <taxon>Rotifera</taxon>
        <taxon>Eurotatoria</taxon>
        <taxon>Monogononta</taxon>
        <taxon>Pseudotrocha</taxon>
        <taxon>Ploima</taxon>
        <taxon>Brachionidae</taxon>
        <taxon>Brachionus</taxon>
    </lineage>
</organism>
<name>A0A3M7PHZ7_BRAPC</name>
<feature type="non-terminal residue" evidence="2">
    <location>
        <position position="218"/>
    </location>
</feature>
<dbReference type="EMBL" id="REGN01010652">
    <property type="protein sequence ID" value="RMZ98633.1"/>
    <property type="molecule type" value="Genomic_DNA"/>
</dbReference>
<evidence type="ECO:0000256" key="1">
    <source>
        <dbReference type="SAM" id="MobiDB-lite"/>
    </source>
</evidence>